<reference evidence="1 2" key="1">
    <citation type="submission" date="2021-06" db="EMBL/GenBank/DDBJ databases">
        <title>Caerostris extrusa draft genome.</title>
        <authorList>
            <person name="Kono N."/>
            <person name="Arakawa K."/>
        </authorList>
    </citation>
    <scope>NUCLEOTIDE SEQUENCE [LARGE SCALE GENOMIC DNA]</scope>
</reference>
<dbReference type="Proteomes" id="UP001054945">
    <property type="component" value="Unassembled WGS sequence"/>
</dbReference>
<accession>A0AAV4QRG7</accession>
<sequence length="114" mass="12821">MTFIGYNALPQSMKGKIVTPPLNATLVSDSTKLHTPENKVYLLKWCSLYKVISKLSGLIDQMYKNKYNLKLDKGSPTSPYLNTAIEGDDKSVGRNIFQIGSRRRGGSYELSPRY</sequence>
<comment type="caution">
    <text evidence="1">The sequence shown here is derived from an EMBL/GenBank/DDBJ whole genome shotgun (WGS) entry which is preliminary data.</text>
</comment>
<keyword evidence="2" id="KW-1185">Reference proteome</keyword>
<name>A0AAV4QRG7_CAEEX</name>
<protein>
    <submittedName>
        <fullName evidence="1">Uncharacterized protein</fullName>
    </submittedName>
</protein>
<dbReference type="AlphaFoldDB" id="A0AAV4QRG7"/>
<organism evidence="1 2">
    <name type="scientific">Caerostris extrusa</name>
    <name type="common">Bark spider</name>
    <name type="synonym">Caerostris bankana</name>
    <dbReference type="NCBI Taxonomy" id="172846"/>
    <lineage>
        <taxon>Eukaryota</taxon>
        <taxon>Metazoa</taxon>
        <taxon>Ecdysozoa</taxon>
        <taxon>Arthropoda</taxon>
        <taxon>Chelicerata</taxon>
        <taxon>Arachnida</taxon>
        <taxon>Araneae</taxon>
        <taxon>Araneomorphae</taxon>
        <taxon>Entelegynae</taxon>
        <taxon>Araneoidea</taxon>
        <taxon>Araneidae</taxon>
        <taxon>Caerostris</taxon>
    </lineage>
</organism>
<gene>
    <name evidence="1" type="ORF">CEXT_792141</name>
</gene>
<evidence type="ECO:0000313" key="2">
    <source>
        <dbReference type="Proteomes" id="UP001054945"/>
    </source>
</evidence>
<dbReference type="EMBL" id="BPLR01006553">
    <property type="protein sequence ID" value="GIY10691.1"/>
    <property type="molecule type" value="Genomic_DNA"/>
</dbReference>
<proteinExistence type="predicted"/>
<evidence type="ECO:0000313" key="1">
    <source>
        <dbReference type="EMBL" id="GIY10691.1"/>
    </source>
</evidence>